<keyword evidence="3 5" id="KW-1133">Transmembrane helix</keyword>
<dbReference type="GO" id="GO:0005384">
    <property type="term" value="F:manganese ion transmembrane transporter activity"/>
    <property type="evidence" value="ECO:0007669"/>
    <property type="project" value="InterPro"/>
</dbReference>
<comment type="caution">
    <text evidence="6">The sequence shown here is derived from an EMBL/GenBank/DDBJ whole genome shotgun (WGS) entry which is preliminary data.</text>
</comment>
<evidence type="ECO:0008006" key="8">
    <source>
        <dbReference type="Google" id="ProtNLM"/>
    </source>
</evidence>
<feature type="transmembrane region" description="Helical" evidence="5">
    <location>
        <begin position="83"/>
        <end position="106"/>
    </location>
</feature>
<accession>A0A1F5P501</accession>
<evidence type="ECO:0000256" key="2">
    <source>
        <dbReference type="ARBA" id="ARBA00022692"/>
    </source>
</evidence>
<gene>
    <name evidence="6" type="ORF">A3J48_00555</name>
</gene>
<evidence type="ECO:0000256" key="1">
    <source>
        <dbReference type="ARBA" id="ARBA00004127"/>
    </source>
</evidence>
<feature type="transmembrane region" description="Helical" evidence="5">
    <location>
        <begin position="144"/>
        <end position="164"/>
    </location>
</feature>
<dbReference type="PANTHER" id="PTHR31851">
    <property type="entry name" value="FE(2+)/MN(2+) TRANSPORTER PCL1"/>
    <property type="match status" value="1"/>
</dbReference>
<keyword evidence="2 5" id="KW-0812">Transmembrane</keyword>
<dbReference type="Proteomes" id="UP000176786">
    <property type="component" value="Unassembled WGS sequence"/>
</dbReference>
<dbReference type="GO" id="GO:0012505">
    <property type="term" value="C:endomembrane system"/>
    <property type="evidence" value="ECO:0007669"/>
    <property type="project" value="UniProtKB-SubCell"/>
</dbReference>
<protein>
    <recommendedName>
        <fullName evidence="8">VIT family protein</fullName>
    </recommendedName>
</protein>
<dbReference type="EMBL" id="MFES01000029">
    <property type="protein sequence ID" value="OGE84973.1"/>
    <property type="molecule type" value="Genomic_DNA"/>
</dbReference>
<sequence length="165" mass="17708">MRDNQKFILYMRNFIFGAEDSLVSTVGLLSGIASVNTPRATIILTGIILIFVEGFSMAIGSFLSEETTDESPLGHRLPFVETFTAGAVMLVTYFATGLIPLAPYLFLEPKPAFPLSIILTLISLLMLGLISAKLLRTNMARSALRMTILGGLAVVIGITVGGLVK</sequence>
<evidence type="ECO:0000313" key="7">
    <source>
        <dbReference type="Proteomes" id="UP000176786"/>
    </source>
</evidence>
<proteinExistence type="predicted"/>
<dbReference type="InterPro" id="IPR008217">
    <property type="entry name" value="Ccc1_fam"/>
</dbReference>
<comment type="subcellular location">
    <subcellularLocation>
        <location evidence="1">Endomembrane system</location>
        <topology evidence="1">Multi-pass membrane protein</topology>
    </subcellularLocation>
</comment>
<feature type="transmembrane region" description="Helical" evidence="5">
    <location>
        <begin position="112"/>
        <end position="132"/>
    </location>
</feature>
<organism evidence="6 7">
    <name type="scientific">Candidatus Doudnabacteria bacterium RIFCSPHIGHO2_02_FULL_46_11</name>
    <dbReference type="NCBI Taxonomy" id="1817832"/>
    <lineage>
        <taxon>Bacteria</taxon>
        <taxon>Candidatus Doudnaibacteriota</taxon>
    </lineage>
</organism>
<reference evidence="6 7" key="1">
    <citation type="journal article" date="2016" name="Nat. Commun.">
        <title>Thousands of microbial genomes shed light on interconnected biogeochemical processes in an aquifer system.</title>
        <authorList>
            <person name="Anantharaman K."/>
            <person name="Brown C.T."/>
            <person name="Hug L.A."/>
            <person name="Sharon I."/>
            <person name="Castelle C.J."/>
            <person name="Probst A.J."/>
            <person name="Thomas B.C."/>
            <person name="Singh A."/>
            <person name="Wilkins M.J."/>
            <person name="Karaoz U."/>
            <person name="Brodie E.L."/>
            <person name="Williams K.H."/>
            <person name="Hubbard S.S."/>
            <person name="Banfield J.F."/>
        </authorList>
    </citation>
    <scope>NUCLEOTIDE SEQUENCE [LARGE SCALE GENOMIC DNA]</scope>
</reference>
<evidence type="ECO:0000256" key="4">
    <source>
        <dbReference type="ARBA" id="ARBA00023136"/>
    </source>
</evidence>
<feature type="transmembrane region" description="Helical" evidence="5">
    <location>
        <begin position="12"/>
        <end position="35"/>
    </location>
</feature>
<keyword evidence="4 5" id="KW-0472">Membrane</keyword>
<feature type="transmembrane region" description="Helical" evidence="5">
    <location>
        <begin position="41"/>
        <end position="63"/>
    </location>
</feature>
<dbReference type="AlphaFoldDB" id="A0A1F5P501"/>
<name>A0A1F5P501_9BACT</name>
<evidence type="ECO:0000313" key="6">
    <source>
        <dbReference type="EMBL" id="OGE84973.1"/>
    </source>
</evidence>
<evidence type="ECO:0000256" key="3">
    <source>
        <dbReference type="ARBA" id="ARBA00022989"/>
    </source>
</evidence>
<dbReference type="CDD" id="cd01059">
    <property type="entry name" value="CCC1_like"/>
    <property type="match status" value="1"/>
</dbReference>
<dbReference type="GO" id="GO:0030026">
    <property type="term" value="P:intracellular manganese ion homeostasis"/>
    <property type="evidence" value="ECO:0007669"/>
    <property type="project" value="InterPro"/>
</dbReference>
<evidence type="ECO:0000256" key="5">
    <source>
        <dbReference type="SAM" id="Phobius"/>
    </source>
</evidence>
<dbReference type="STRING" id="1817832.A3J48_00555"/>
<dbReference type="Pfam" id="PF01988">
    <property type="entry name" value="VIT1"/>
    <property type="match status" value="2"/>
</dbReference>